<dbReference type="SMART" id="SM01101">
    <property type="entry name" value="CRISPR_assoc"/>
    <property type="match status" value="1"/>
</dbReference>
<organism evidence="1 2">
    <name type="scientific">Streptomyces cadmiisoli</name>
    <dbReference type="NCBI Taxonomy" id="2184053"/>
    <lineage>
        <taxon>Bacteria</taxon>
        <taxon>Bacillati</taxon>
        <taxon>Actinomycetota</taxon>
        <taxon>Actinomycetes</taxon>
        <taxon>Kitasatosporales</taxon>
        <taxon>Streptomycetaceae</taxon>
        <taxon>Streptomyces</taxon>
        <taxon>Streptomyces aurantiacus group</taxon>
    </lineage>
</organism>
<proteinExistence type="predicted"/>
<evidence type="ECO:0000313" key="2">
    <source>
        <dbReference type="Proteomes" id="UP000249616"/>
    </source>
</evidence>
<sequence length="223" mass="24628">MTPTATLTRIRLNTAHHAVRRDLADRVQLHKTLMRLTPGTPSPHPRRDAGLLFRLDTDHDEPTLLVQTTQPPNLNGLPARYGTLLAARDLTPLLHALTPGRHVRYRITAVPVRHLPGTPCGRRPDGRLLRRRGTPTALHGHDAAQWWQRRASQSGLALTSISLTPRTFERSPHAPHRPGLDHQLVQFDGHARITDAHLLAQSICRGIGRAQSYGAGLLSLAPA</sequence>
<evidence type="ECO:0000313" key="1">
    <source>
        <dbReference type="EMBL" id="AWW43565.1"/>
    </source>
</evidence>
<dbReference type="Gene3D" id="3.30.70.1200">
    <property type="entry name" value="Crispr-associated protein, domain 1"/>
    <property type="match status" value="1"/>
</dbReference>
<geneLocation type="plasmid" evidence="1 2">
    <name>unnamed1</name>
</geneLocation>
<dbReference type="Proteomes" id="UP000249616">
    <property type="component" value="Plasmid unnamed1"/>
</dbReference>
<dbReference type="NCBIfam" id="TIGR01907">
    <property type="entry name" value="casE_Cse3"/>
    <property type="match status" value="1"/>
</dbReference>
<protein>
    <submittedName>
        <fullName evidence="1">Type I-E CRISPR-associated protein Cas6/Cse3/CasE</fullName>
    </submittedName>
</protein>
<dbReference type="CDD" id="cd09727">
    <property type="entry name" value="Cas6_I-E"/>
    <property type="match status" value="1"/>
</dbReference>
<dbReference type="KEGG" id="scad:DN051_44485"/>
<reference evidence="2" key="1">
    <citation type="submission" date="2018-06" db="EMBL/GenBank/DDBJ databases">
        <authorList>
            <person name="Li K."/>
        </authorList>
    </citation>
    <scope>NUCLEOTIDE SEQUENCE [LARGE SCALE GENOMIC DNA]</scope>
    <source>
        <strain evidence="2">ZFG47</strain>
        <plasmid evidence="2">unnamed1</plasmid>
    </source>
</reference>
<accession>A0A2Z4JEM8</accession>
<dbReference type="Pfam" id="PF08798">
    <property type="entry name" value="CRISPR_assoc"/>
    <property type="match status" value="1"/>
</dbReference>
<name>A0A2Z4JEM8_9ACTN</name>
<dbReference type="AlphaFoldDB" id="A0A2Z4JEM8"/>
<keyword evidence="2" id="KW-1185">Reference proteome</keyword>
<dbReference type="SUPFAM" id="SSF117987">
    <property type="entry name" value="CRISPR-associated protein"/>
    <property type="match status" value="2"/>
</dbReference>
<dbReference type="RefSeq" id="WP_112443349.1">
    <property type="nucleotide sequence ID" value="NZ_CP030074.1"/>
</dbReference>
<gene>
    <name evidence="1" type="primary">cas6e</name>
    <name evidence="1" type="ORF">DN051_44485</name>
</gene>
<keyword evidence="1" id="KW-0614">Plasmid</keyword>
<dbReference type="EMBL" id="CP030074">
    <property type="protein sequence ID" value="AWW43565.1"/>
    <property type="molecule type" value="Genomic_DNA"/>
</dbReference>
<dbReference type="InterPro" id="IPR010179">
    <property type="entry name" value="CRISPR-assoc_prot_Cse3"/>
</dbReference>
<dbReference type="Gene3D" id="3.30.70.1210">
    <property type="entry name" value="Crispr-associated protein, domain 2"/>
    <property type="match status" value="1"/>
</dbReference>